<dbReference type="SUPFAM" id="SSF64376">
    <property type="entry name" value="YlxR-like"/>
    <property type="match status" value="1"/>
</dbReference>
<dbReference type="RefSeq" id="WP_115930814.1">
    <property type="nucleotide sequence ID" value="NZ_QREH01000001.1"/>
</dbReference>
<accession>A0A3D9LA69</accession>
<dbReference type="InterPro" id="IPR037465">
    <property type="entry name" value="YlxR"/>
</dbReference>
<protein>
    <recommendedName>
        <fullName evidence="1">YlxR domain-containing protein</fullName>
    </recommendedName>
</protein>
<dbReference type="Proteomes" id="UP000256727">
    <property type="component" value="Unassembled WGS sequence"/>
</dbReference>
<dbReference type="PANTHER" id="PTHR34215">
    <property type="entry name" value="BLL0784 PROTEIN"/>
    <property type="match status" value="1"/>
</dbReference>
<evidence type="ECO:0000313" key="3">
    <source>
        <dbReference type="Proteomes" id="UP000256727"/>
    </source>
</evidence>
<dbReference type="EMBL" id="QREH01000001">
    <property type="protein sequence ID" value="REE02556.1"/>
    <property type="molecule type" value="Genomic_DNA"/>
</dbReference>
<feature type="domain" description="YlxR" evidence="1">
    <location>
        <begin position="8"/>
        <end position="76"/>
    </location>
</feature>
<reference evidence="2 3" key="1">
    <citation type="submission" date="2018-07" db="EMBL/GenBank/DDBJ databases">
        <title>Sequencing the genomes of 1000 actinobacteria strains.</title>
        <authorList>
            <person name="Klenk H.-P."/>
        </authorList>
    </citation>
    <scope>NUCLEOTIDE SEQUENCE [LARGE SCALE GENOMIC DNA]</scope>
    <source>
        <strain evidence="2 3">DSM 14442</strain>
    </source>
</reference>
<proteinExistence type="predicted"/>
<dbReference type="Gene3D" id="3.30.1230.10">
    <property type="entry name" value="YlxR-like"/>
    <property type="match status" value="1"/>
</dbReference>
<evidence type="ECO:0000259" key="1">
    <source>
        <dbReference type="Pfam" id="PF04296"/>
    </source>
</evidence>
<evidence type="ECO:0000313" key="2">
    <source>
        <dbReference type="EMBL" id="REE02556.1"/>
    </source>
</evidence>
<dbReference type="PANTHER" id="PTHR34215:SF1">
    <property type="entry name" value="YLXR DOMAIN-CONTAINING PROTEIN"/>
    <property type="match status" value="1"/>
</dbReference>
<dbReference type="Pfam" id="PF04296">
    <property type="entry name" value="YlxR"/>
    <property type="match status" value="1"/>
</dbReference>
<sequence length="103" mass="11247">MQAHTPVRTCVGCRGKEDHTKLVRLALEEVTSPGLVVPDWRRRKPGRGAWIHPDHACLQAALKRGAFNRAFRGRVDATSLAGLFAGHPNAPVLKTENESGSEI</sequence>
<keyword evidence="3" id="KW-1185">Reference proteome</keyword>
<dbReference type="OrthoDB" id="5244965at2"/>
<gene>
    <name evidence="2" type="ORF">C8E99_0329</name>
</gene>
<name>A0A3D9LA69_9MICC</name>
<dbReference type="InterPro" id="IPR007393">
    <property type="entry name" value="YlxR_dom"/>
</dbReference>
<comment type="caution">
    <text evidence="2">The sequence shown here is derived from an EMBL/GenBank/DDBJ whole genome shotgun (WGS) entry which is preliminary data.</text>
</comment>
<dbReference type="InterPro" id="IPR035931">
    <property type="entry name" value="YlxR-like_sf"/>
</dbReference>
<dbReference type="AlphaFoldDB" id="A0A3D9LA69"/>
<organism evidence="2 3">
    <name type="scientific">Citricoccus muralis</name>
    <dbReference type="NCBI Taxonomy" id="169134"/>
    <lineage>
        <taxon>Bacteria</taxon>
        <taxon>Bacillati</taxon>
        <taxon>Actinomycetota</taxon>
        <taxon>Actinomycetes</taxon>
        <taxon>Micrococcales</taxon>
        <taxon>Micrococcaceae</taxon>
        <taxon>Citricoccus</taxon>
    </lineage>
</organism>